<organism evidence="1 2">
    <name type="scientific">Cryptotermes secundus</name>
    <dbReference type="NCBI Taxonomy" id="105785"/>
    <lineage>
        <taxon>Eukaryota</taxon>
        <taxon>Metazoa</taxon>
        <taxon>Ecdysozoa</taxon>
        <taxon>Arthropoda</taxon>
        <taxon>Hexapoda</taxon>
        <taxon>Insecta</taxon>
        <taxon>Pterygota</taxon>
        <taxon>Neoptera</taxon>
        <taxon>Polyneoptera</taxon>
        <taxon>Dictyoptera</taxon>
        <taxon>Blattodea</taxon>
        <taxon>Blattoidea</taxon>
        <taxon>Termitoidae</taxon>
        <taxon>Kalotermitidae</taxon>
        <taxon>Cryptotermitinae</taxon>
        <taxon>Cryptotermes</taxon>
    </lineage>
</organism>
<gene>
    <name evidence="1" type="ORF">B7P43_G05372</name>
</gene>
<proteinExistence type="predicted"/>
<keyword evidence="2" id="KW-1185">Reference proteome</keyword>
<dbReference type="AlphaFoldDB" id="A0A2J7PEV7"/>
<accession>A0A2J7PEV7</accession>
<reference evidence="1 2" key="1">
    <citation type="submission" date="2017-12" db="EMBL/GenBank/DDBJ databases">
        <title>Hemimetabolous genomes reveal molecular basis of termite eusociality.</title>
        <authorList>
            <person name="Harrison M.C."/>
            <person name="Jongepier E."/>
            <person name="Robertson H.M."/>
            <person name="Arning N."/>
            <person name="Bitard-Feildel T."/>
            <person name="Chao H."/>
            <person name="Childers C.P."/>
            <person name="Dinh H."/>
            <person name="Doddapaneni H."/>
            <person name="Dugan S."/>
            <person name="Gowin J."/>
            <person name="Greiner C."/>
            <person name="Han Y."/>
            <person name="Hu H."/>
            <person name="Hughes D.S.T."/>
            <person name="Huylmans A.-K."/>
            <person name="Kemena C."/>
            <person name="Kremer L.P.M."/>
            <person name="Lee S.L."/>
            <person name="Lopez-Ezquerra A."/>
            <person name="Mallet L."/>
            <person name="Monroy-Kuhn J.M."/>
            <person name="Moser A."/>
            <person name="Murali S.C."/>
            <person name="Muzny D.M."/>
            <person name="Otani S."/>
            <person name="Piulachs M.-D."/>
            <person name="Poelchau M."/>
            <person name="Qu J."/>
            <person name="Schaub F."/>
            <person name="Wada-Katsumata A."/>
            <person name="Worley K.C."/>
            <person name="Xie Q."/>
            <person name="Ylla G."/>
            <person name="Poulsen M."/>
            <person name="Gibbs R.A."/>
            <person name="Schal C."/>
            <person name="Richards S."/>
            <person name="Belles X."/>
            <person name="Korb J."/>
            <person name="Bornberg-Bauer E."/>
        </authorList>
    </citation>
    <scope>NUCLEOTIDE SEQUENCE [LARGE SCALE GENOMIC DNA]</scope>
    <source>
        <tissue evidence="1">Whole body</tissue>
    </source>
</reference>
<name>A0A2J7PEV7_9NEOP</name>
<comment type="caution">
    <text evidence="1">The sequence shown here is derived from an EMBL/GenBank/DDBJ whole genome shotgun (WGS) entry which is preliminary data.</text>
</comment>
<evidence type="ECO:0000313" key="1">
    <source>
        <dbReference type="EMBL" id="PNF14852.1"/>
    </source>
</evidence>
<dbReference type="InParanoid" id="A0A2J7PEV7"/>
<protein>
    <submittedName>
        <fullName evidence="1">Uncharacterized protein</fullName>
    </submittedName>
</protein>
<evidence type="ECO:0000313" key="2">
    <source>
        <dbReference type="Proteomes" id="UP000235965"/>
    </source>
</evidence>
<dbReference type="Proteomes" id="UP000235965">
    <property type="component" value="Unassembled WGS sequence"/>
</dbReference>
<dbReference type="EMBL" id="NEVH01026088">
    <property type="protein sequence ID" value="PNF14852.1"/>
    <property type="molecule type" value="Genomic_DNA"/>
</dbReference>
<sequence>MSKKLSPENSSATSDTCVESDGICLTPGSPVNFPKVGVLSTLRPCGCPRNASSRTFIGALSVTFTFSFGHNILGPPVTATDTASLSEDEAVGKSDNSSEIKSQISSSPRARVAFSCFRL</sequence>